<evidence type="ECO:0000256" key="6">
    <source>
        <dbReference type="PROSITE-ProRule" id="PRU00561"/>
    </source>
</evidence>
<feature type="repeat" description="ARM" evidence="5">
    <location>
        <begin position="242"/>
        <end position="284"/>
    </location>
</feature>
<feature type="domain" description="IBB" evidence="7">
    <location>
        <begin position="1"/>
        <end position="58"/>
    </location>
</feature>
<feature type="repeat" description="ARM" evidence="5">
    <location>
        <begin position="158"/>
        <end position="200"/>
    </location>
</feature>
<evidence type="ECO:0000256" key="2">
    <source>
        <dbReference type="ARBA" id="ARBA00022448"/>
    </source>
</evidence>
<feature type="repeat" description="ARM" evidence="5">
    <location>
        <begin position="115"/>
        <end position="158"/>
    </location>
</feature>
<protein>
    <recommendedName>
        <fullName evidence="7">IBB domain-containing protein</fullName>
    </recommendedName>
</protein>
<dbReference type="SUPFAM" id="SSF48371">
    <property type="entry name" value="ARM repeat"/>
    <property type="match status" value="1"/>
</dbReference>
<evidence type="ECO:0000256" key="5">
    <source>
        <dbReference type="PROSITE-ProRule" id="PRU00259"/>
    </source>
</evidence>
<dbReference type="PANTHER" id="PTHR23316">
    <property type="entry name" value="IMPORTIN ALPHA"/>
    <property type="match status" value="1"/>
</dbReference>
<dbReference type="InterPro" id="IPR002652">
    <property type="entry name" value="Importin-a_IBB"/>
</dbReference>
<dbReference type="Gene3D" id="1.25.10.10">
    <property type="entry name" value="Leucine-rich Repeat Variant"/>
    <property type="match status" value="1"/>
</dbReference>
<evidence type="ECO:0000256" key="1">
    <source>
        <dbReference type="ARBA" id="ARBA00010394"/>
    </source>
</evidence>
<evidence type="ECO:0000313" key="8">
    <source>
        <dbReference type="EMBL" id="EPS72719.1"/>
    </source>
</evidence>
<keyword evidence="2 6" id="KW-0813">Transport</keyword>
<keyword evidence="4" id="KW-0653">Protein transport</keyword>
<keyword evidence="3" id="KW-0677">Repeat</keyword>
<dbReference type="OrthoDB" id="29145at2759"/>
<dbReference type="Gene3D" id="1.20.5.690">
    <property type="entry name" value="Importin-alpha, importin-beta-binding domain"/>
    <property type="match status" value="1"/>
</dbReference>
<name>S8CZ04_9LAMI</name>
<dbReference type="Pfam" id="PF00514">
    <property type="entry name" value="Arm"/>
    <property type="match status" value="5"/>
</dbReference>
<dbReference type="GO" id="GO:0061608">
    <property type="term" value="F:nuclear import signal receptor activity"/>
    <property type="evidence" value="ECO:0007669"/>
    <property type="project" value="InterPro"/>
</dbReference>
<dbReference type="InterPro" id="IPR011989">
    <property type="entry name" value="ARM-like"/>
</dbReference>
<dbReference type="FunFam" id="1.20.5.690:FF:000002">
    <property type="entry name" value="Importin subunit alpha"/>
    <property type="match status" value="1"/>
</dbReference>
<evidence type="ECO:0000259" key="7">
    <source>
        <dbReference type="PROSITE" id="PS51214"/>
    </source>
</evidence>
<dbReference type="PROSITE" id="PS50176">
    <property type="entry name" value="ARM_REPEAT"/>
    <property type="match status" value="3"/>
</dbReference>
<evidence type="ECO:0000313" key="9">
    <source>
        <dbReference type="Proteomes" id="UP000015453"/>
    </source>
</evidence>
<dbReference type="PROSITE" id="PS51214">
    <property type="entry name" value="IBB"/>
    <property type="match status" value="1"/>
</dbReference>
<reference evidence="8 9" key="1">
    <citation type="journal article" date="2013" name="BMC Genomics">
        <title>The miniature genome of a carnivorous plant Genlisea aurea contains a low number of genes and short non-coding sequences.</title>
        <authorList>
            <person name="Leushkin E.V."/>
            <person name="Sutormin R.A."/>
            <person name="Nabieva E.R."/>
            <person name="Penin A.A."/>
            <person name="Kondrashov A.S."/>
            <person name="Logacheva M.D."/>
        </authorList>
    </citation>
    <scope>NUCLEOTIDE SEQUENCE [LARGE SCALE GENOMIC DNA]</scope>
</reference>
<proteinExistence type="inferred from homology"/>
<feature type="non-terminal residue" evidence="8">
    <location>
        <position position="320"/>
    </location>
</feature>
<comment type="caution">
    <text evidence="8">The sequence shown here is derived from an EMBL/GenBank/DDBJ whole genome shotgun (WGS) entry which is preliminary data.</text>
</comment>
<dbReference type="Pfam" id="PF01749">
    <property type="entry name" value="IBB"/>
    <property type="match status" value="1"/>
</dbReference>
<comment type="similarity">
    <text evidence="1">Belongs to the importin alpha family.</text>
</comment>
<keyword evidence="9" id="KW-1185">Reference proteome</keyword>
<gene>
    <name evidence="8" type="ORF">M569_02038</name>
</gene>
<sequence>MSLRPSAKTEVRRSRYKVAVDAEEGRRRREDNMVEIRKNRREENLLKKRREGLQTQQFPAAVNASLLEKKLESLPAMVAGVWSNDGSLQLEATTQFRKLLSIERNPPIEEVIQSGVVPRFVEFLARDDYPQLQFEAAWALTNIASGTSDNTKVVIDHGAVPIFVRLLTSSSDDVREQAVWALGNVAGDSPKCRDLVLGYGALIPLLAQFNDQAKLSMLRNATWTLSNFCRGKPQPQFDQVRAALPALAHLIQTPDEEVLTDACWALSYLSDGVNDKIQAVIEAGVCPRLVELLMHPSPSVLIPALRTVGNIVTGDDFQTQ</sequence>
<dbReference type="InterPro" id="IPR000225">
    <property type="entry name" value="Armadillo"/>
</dbReference>
<dbReference type="Proteomes" id="UP000015453">
    <property type="component" value="Unassembled WGS sequence"/>
</dbReference>
<evidence type="ECO:0000256" key="3">
    <source>
        <dbReference type="ARBA" id="ARBA00022737"/>
    </source>
</evidence>
<dbReference type="GO" id="GO:0006606">
    <property type="term" value="P:protein import into nucleus"/>
    <property type="evidence" value="ECO:0007669"/>
    <property type="project" value="InterPro"/>
</dbReference>
<dbReference type="InterPro" id="IPR036975">
    <property type="entry name" value="Importin-a_IBB_sf"/>
</dbReference>
<dbReference type="AlphaFoldDB" id="S8CZ04"/>
<evidence type="ECO:0000256" key="4">
    <source>
        <dbReference type="ARBA" id="ARBA00022927"/>
    </source>
</evidence>
<dbReference type="EMBL" id="AUSU01000722">
    <property type="protein sequence ID" value="EPS72719.1"/>
    <property type="molecule type" value="Genomic_DNA"/>
</dbReference>
<accession>S8CZ04</accession>
<dbReference type="InterPro" id="IPR016024">
    <property type="entry name" value="ARM-type_fold"/>
</dbReference>
<organism evidence="8 9">
    <name type="scientific">Genlisea aurea</name>
    <dbReference type="NCBI Taxonomy" id="192259"/>
    <lineage>
        <taxon>Eukaryota</taxon>
        <taxon>Viridiplantae</taxon>
        <taxon>Streptophyta</taxon>
        <taxon>Embryophyta</taxon>
        <taxon>Tracheophyta</taxon>
        <taxon>Spermatophyta</taxon>
        <taxon>Magnoliopsida</taxon>
        <taxon>eudicotyledons</taxon>
        <taxon>Gunneridae</taxon>
        <taxon>Pentapetalae</taxon>
        <taxon>asterids</taxon>
        <taxon>lamiids</taxon>
        <taxon>Lamiales</taxon>
        <taxon>Lentibulariaceae</taxon>
        <taxon>Genlisea</taxon>
    </lineage>
</organism>
<dbReference type="SMART" id="SM00185">
    <property type="entry name" value="ARM"/>
    <property type="match status" value="5"/>
</dbReference>